<name>A0A2U9CK94_SCOMX</name>
<feature type="region of interest" description="Disordered" evidence="1">
    <location>
        <begin position="1"/>
        <end position="27"/>
    </location>
</feature>
<sequence>MAQYFPQPTAHSPLRVRNGHGEMGRWGDGEAVLGEIQGQNTHVSSISHLPPQAQHITSLLDIITPSEEPGLAEQVEWQEDISMASSSPLPPKHR</sequence>
<organism evidence="2 3">
    <name type="scientific">Scophthalmus maximus</name>
    <name type="common">Turbot</name>
    <name type="synonym">Psetta maxima</name>
    <dbReference type="NCBI Taxonomy" id="52904"/>
    <lineage>
        <taxon>Eukaryota</taxon>
        <taxon>Metazoa</taxon>
        <taxon>Chordata</taxon>
        <taxon>Craniata</taxon>
        <taxon>Vertebrata</taxon>
        <taxon>Euteleostomi</taxon>
        <taxon>Actinopterygii</taxon>
        <taxon>Neopterygii</taxon>
        <taxon>Teleostei</taxon>
        <taxon>Neoteleostei</taxon>
        <taxon>Acanthomorphata</taxon>
        <taxon>Carangaria</taxon>
        <taxon>Pleuronectiformes</taxon>
        <taxon>Pleuronectoidei</taxon>
        <taxon>Scophthalmidae</taxon>
        <taxon>Scophthalmus</taxon>
    </lineage>
</organism>
<reference evidence="2 3" key="1">
    <citation type="submission" date="2017-12" db="EMBL/GenBank/DDBJ databases">
        <title>Integrating genomic resources of turbot (Scophthalmus maximus) in depth evaluation of genetic and physical mapping variation across individuals.</title>
        <authorList>
            <person name="Martinez P."/>
        </authorList>
    </citation>
    <scope>NUCLEOTIDE SEQUENCE [LARGE SCALE GENOMIC DNA]</scope>
</reference>
<proteinExistence type="predicted"/>
<protein>
    <submittedName>
        <fullName evidence="2">Uncharacterized protein</fullName>
    </submittedName>
</protein>
<evidence type="ECO:0000313" key="2">
    <source>
        <dbReference type="EMBL" id="AWP16440.1"/>
    </source>
</evidence>
<dbReference type="EMBL" id="CP026259">
    <property type="protein sequence ID" value="AWP16440.1"/>
    <property type="molecule type" value="Genomic_DNA"/>
</dbReference>
<gene>
    <name evidence="2" type="ORF">SMAX5B_000497</name>
</gene>
<dbReference type="AlphaFoldDB" id="A0A2U9CK94"/>
<accession>A0A2U9CK94</accession>
<evidence type="ECO:0000256" key="1">
    <source>
        <dbReference type="SAM" id="MobiDB-lite"/>
    </source>
</evidence>
<dbReference type="Proteomes" id="UP000246464">
    <property type="component" value="Chromosome 17"/>
</dbReference>
<evidence type="ECO:0000313" key="3">
    <source>
        <dbReference type="Proteomes" id="UP000246464"/>
    </source>
</evidence>
<keyword evidence="3" id="KW-1185">Reference proteome</keyword>